<dbReference type="EMBL" id="CP060244">
    <property type="protein sequence ID" value="QNT77904.1"/>
    <property type="molecule type" value="Genomic_DNA"/>
</dbReference>
<name>A0A7H1NQ44_9PROT</name>
<keyword evidence="4" id="KW-1185">Reference proteome</keyword>
<keyword evidence="2" id="KW-0732">Signal</keyword>
<dbReference type="RefSeq" id="WP_203414301.1">
    <property type="nucleotide sequence ID" value="NZ_CP060244.1"/>
</dbReference>
<gene>
    <name evidence="3" type="ORF">JGUZn3_06620</name>
</gene>
<reference evidence="3 4" key="1">
    <citation type="submission" date="2020-08" db="EMBL/GenBank/DDBJ databases">
        <title>Complete genome sequence of Entomobacter blattae G55GP.</title>
        <authorList>
            <person name="Poehlein A."/>
            <person name="Guzman J."/>
            <person name="Daniel R."/>
            <person name="Vilcinskas A."/>
        </authorList>
    </citation>
    <scope>NUCLEOTIDE SEQUENCE [LARGE SCALE GENOMIC DNA]</scope>
    <source>
        <strain evidence="3 4">G55GP</strain>
    </source>
</reference>
<protein>
    <submittedName>
        <fullName evidence="3">Uncharacterized protein</fullName>
    </submittedName>
</protein>
<evidence type="ECO:0000313" key="3">
    <source>
        <dbReference type="EMBL" id="QNT77904.1"/>
    </source>
</evidence>
<dbReference type="AlphaFoldDB" id="A0A7H1NQ44"/>
<feature type="chain" id="PRO_5028891719" evidence="2">
    <location>
        <begin position="29"/>
        <end position="163"/>
    </location>
</feature>
<feature type="compositionally biased region" description="Basic and acidic residues" evidence="1">
    <location>
        <begin position="63"/>
        <end position="138"/>
    </location>
</feature>
<organism evidence="3 4">
    <name type="scientific">Entomobacter blattae</name>
    <dbReference type="NCBI Taxonomy" id="2762277"/>
    <lineage>
        <taxon>Bacteria</taxon>
        <taxon>Pseudomonadati</taxon>
        <taxon>Pseudomonadota</taxon>
        <taxon>Alphaproteobacteria</taxon>
        <taxon>Acetobacterales</taxon>
        <taxon>Acetobacteraceae</taxon>
        <taxon>Entomobacter</taxon>
    </lineage>
</organism>
<proteinExistence type="predicted"/>
<evidence type="ECO:0000256" key="1">
    <source>
        <dbReference type="SAM" id="MobiDB-lite"/>
    </source>
</evidence>
<evidence type="ECO:0000313" key="4">
    <source>
        <dbReference type="Proteomes" id="UP000516349"/>
    </source>
</evidence>
<dbReference type="PROSITE" id="PS51257">
    <property type="entry name" value="PROKAR_LIPOPROTEIN"/>
    <property type="match status" value="1"/>
</dbReference>
<feature type="signal peptide" evidence="2">
    <location>
        <begin position="1"/>
        <end position="28"/>
    </location>
</feature>
<dbReference type="Proteomes" id="UP000516349">
    <property type="component" value="Chromosome"/>
</dbReference>
<feature type="region of interest" description="Disordered" evidence="1">
    <location>
        <begin position="55"/>
        <end position="163"/>
    </location>
</feature>
<sequence>MKYRNHIFATTFAVALACGAFSFSNAHAAEDSCAQSASKDDGVFGGLARQENCLNQKINNRQKKAESWKKDQEKRMEDGRKRLENQQKNTDDRMKKWKEDSQKKYKKFGDDSRTKMDEEKKSWRDQQESWKKKQEEMKSSNQNGMEDMRQRAHKRVDSLFGNE</sequence>
<evidence type="ECO:0000256" key="2">
    <source>
        <dbReference type="SAM" id="SignalP"/>
    </source>
</evidence>
<dbReference type="KEGG" id="ebla:JGUZn3_06620"/>
<accession>A0A7H1NQ44</accession>